<gene>
    <name evidence="1" type="ORF">N7505_011980</name>
</gene>
<evidence type="ECO:0000313" key="2">
    <source>
        <dbReference type="Proteomes" id="UP001220256"/>
    </source>
</evidence>
<sequence length="249" mass="29018">MYCASDTCVGSQIQSAAWFPHTYLHPSLTFPIALFALNTIGMFQKVQYLVKLYPAYRRFYFGGKHVTTTNDALRNMLHPTVYRLELEEPRFDLPETVIVKQQKNGREYEFPNEISTYKLPQWASGRGSFRGLRYYFARSCETSRNKVEIAFQELYKYNAEHHDPNLGNFLFCDNGQVVVTDLEDVKFRDRKQAWEYSVNLGSMSFLMSGFRDVRYPRRAPSTVLYSMPCTVDSDDWSGLECPVPELRQL</sequence>
<accession>A0ABQ8W064</accession>
<dbReference type="Proteomes" id="UP001220256">
    <property type="component" value="Unassembled WGS sequence"/>
</dbReference>
<dbReference type="InterPro" id="IPR011009">
    <property type="entry name" value="Kinase-like_dom_sf"/>
</dbReference>
<dbReference type="EMBL" id="JAPVEB010000012">
    <property type="protein sequence ID" value="KAJ5253317.1"/>
    <property type="molecule type" value="Genomic_DNA"/>
</dbReference>
<reference evidence="1 2" key="1">
    <citation type="journal article" date="2023" name="IMA Fungus">
        <title>Comparative genomic study of the Penicillium genus elucidates a diverse pangenome and 15 lateral gene transfer events.</title>
        <authorList>
            <person name="Petersen C."/>
            <person name="Sorensen T."/>
            <person name="Nielsen M.R."/>
            <person name="Sondergaard T.E."/>
            <person name="Sorensen J.L."/>
            <person name="Fitzpatrick D.A."/>
            <person name="Frisvad J.C."/>
            <person name="Nielsen K.L."/>
        </authorList>
    </citation>
    <scope>NUCLEOTIDE SEQUENCE [LARGE SCALE GENOMIC DNA]</scope>
    <source>
        <strain evidence="1 2">IBT 3361</strain>
    </source>
</reference>
<comment type="caution">
    <text evidence="1">The sequence shown here is derived from an EMBL/GenBank/DDBJ whole genome shotgun (WGS) entry which is preliminary data.</text>
</comment>
<evidence type="ECO:0000313" key="1">
    <source>
        <dbReference type="EMBL" id="KAJ5253317.1"/>
    </source>
</evidence>
<protein>
    <recommendedName>
        <fullName evidence="3">Protein kinase domain-containing protein</fullName>
    </recommendedName>
</protein>
<name>A0ABQ8W064_PENCH</name>
<organism evidence="1 2">
    <name type="scientific">Penicillium chrysogenum</name>
    <name type="common">Penicillium notatum</name>
    <dbReference type="NCBI Taxonomy" id="5076"/>
    <lineage>
        <taxon>Eukaryota</taxon>
        <taxon>Fungi</taxon>
        <taxon>Dikarya</taxon>
        <taxon>Ascomycota</taxon>
        <taxon>Pezizomycotina</taxon>
        <taxon>Eurotiomycetes</taxon>
        <taxon>Eurotiomycetidae</taxon>
        <taxon>Eurotiales</taxon>
        <taxon>Aspergillaceae</taxon>
        <taxon>Penicillium</taxon>
        <taxon>Penicillium chrysogenum species complex</taxon>
    </lineage>
</organism>
<evidence type="ECO:0008006" key="3">
    <source>
        <dbReference type="Google" id="ProtNLM"/>
    </source>
</evidence>
<proteinExistence type="predicted"/>
<dbReference type="SUPFAM" id="SSF56112">
    <property type="entry name" value="Protein kinase-like (PK-like)"/>
    <property type="match status" value="1"/>
</dbReference>
<keyword evidence="2" id="KW-1185">Reference proteome</keyword>